<reference evidence="2 3" key="1">
    <citation type="submission" date="2016-01" db="EMBL/GenBank/DDBJ databases">
        <title>The new phylogeny of the genus Mycobacterium.</title>
        <authorList>
            <person name="Tarcisio F."/>
            <person name="Conor M."/>
            <person name="Antonella G."/>
            <person name="Elisabetta G."/>
            <person name="Giulia F.S."/>
            <person name="Sara T."/>
            <person name="Anna F."/>
            <person name="Clotilde B."/>
            <person name="Roberto B."/>
            <person name="Veronica D.S."/>
            <person name="Fabio R."/>
            <person name="Monica P."/>
            <person name="Olivier J."/>
            <person name="Enrico T."/>
            <person name="Nicola S."/>
        </authorList>
    </citation>
    <scope>NUCLEOTIDE SEQUENCE [LARGE SCALE GENOMIC DNA]</scope>
    <source>
        <strain evidence="2 3">DSM 44803</strain>
    </source>
</reference>
<evidence type="ECO:0000313" key="2">
    <source>
        <dbReference type="EMBL" id="ORW14250.1"/>
    </source>
</evidence>
<keyword evidence="3" id="KW-1185">Reference proteome</keyword>
<accession>A0A1X1YTA0</accession>
<evidence type="ECO:0000256" key="1">
    <source>
        <dbReference type="SAM" id="MobiDB-lite"/>
    </source>
</evidence>
<organism evidence="2 3">
    <name type="scientific">Mycobacterium nebraskense</name>
    <dbReference type="NCBI Taxonomy" id="244292"/>
    <lineage>
        <taxon>Bacteria</taxon>
        <taxon>Bacillati</taxon>
        <taxon>Actinomycetota</taxon>
        <taxon>Actinomycetes</taxon>
        <taxon>Mycobacteriales</taxon>
        <taxon>Mycobacteriaceae</taxon>
        <taxon>Mycobacterium</taxon>
    </lineage>
</organism>
<comment type="caution">
    <text evidence="2">The sequence shown here is derived from an EMBL/GenBank/DDBJ whole genome shotgun (WGS) entry which is preliminary data.</text>
</comment>
<proteinExistence type="predicted"/>
<dbReference type="Proteomes" id="UP000193781">
    <property type="component" value="Unassembled WGS sequence"/>
</dbReference>
<gene>
    <name evidence="2" type="ORF">AWC17_20355</name>
</gene>
<feature type="compositionally biased region" description="Basic and acidic residues" evidence="1">
    <location>
        <begin position="1"/>
        <end position="10"/>
    </location>
</feature>
<dbReference type="AlphaFoldDB" id="A0A1X1YTA0"/>
<dbReference type="EMBL" id="LQPH01000184">
    <property type="protein sequence ID" value="ORW14250.1"/>
    <property type="molecule type" value="Genomic_DNA"/>
</dbReference>
<evidence type="ECO:0000313" key="3">
    <source>
        <dbReference type="Proteomes" id="UP000193781"/>
    </source>
</evidence>
<name>A0A1X1YTA0_9MYCO</name>
<protein>
    <submittedName>
        <fullName evidence="2">Uncharacterized protein</fullName>
    </submittedName>
</protein>
<sequence length="81" mass="9259">MCRAQRHDRSIGGGVIDGQRRKQPRHSRVGGHDSEQVALRTDCGHIGQTVTTERDRDRHVKQHLARIMAGPRQPPRPQRPR</sequence>
<feature type="region of interest" description="Disordered" evidence="1">
    <location>
        <begin position="1"/>
        <end position="38"/>
    </location>
</feature>